<evidence type="ECO:0000313" key="1">
    <source>
        <dbReference type="EMBL" id="KAF2289566.1"/>
    </source>
</evidence>
<protein>
    <submittedName>
        <fullName evidence="1">Uncharacterized protein</fullName>
    </submittedName>
</protein>
<proteinExistence type="predicted"/>
<evidence type="ECO:0000313" key="2">
    <source>
        <dbReference type="Proteomes" id="UP000467840"/>
    </source>
</evidence>
<dbReference type="EMBL" id="JAAGAX010000016">
    <property type="protein sequence ID" value="KAF2289566.1"/>
    <property type="molecule type" value="Genomic_DNA"/>
</dbReference>
<name>A0A6A6KNB0_HEVBR</name>
<keyword evidence="2" id="KW-1185">Reference proteome</keyword>
<gene>
    <name evidence="1" type="ORF">GH714_037172</name>
</gene>
<dbReference type="AlphaFoldDB" id="A0A6A6KNB0"/>
<sequence length="181" mass="20335">MLSKGEGEPIELEAIQNPICFCRKRLIEQLGEHVRKLKAVAYHVKRVFDKPPFKKRNFSKAIGHTKGSCFKLIGYPNRNKQRRGKFTANGKSVYKGFSVTKTVAAPRPSQEWTDELANLIQQTNLIQQELMKLMRGKIVNEAGCVKYTSFTGKVSTSLHLGFDHNVLAISIIDSGATSHVF</sequence>
<organism evidence="1 2">
    <name type="scientific">Hevea brasiliensis</name>
    <name type="common">Para rubber tree</name>
    <name type="synonym">Siphonia brasiliensis</name>
    <dbReference type="NCBI Taxonomy" id="3981"/>
    <lineage>
        <taxon>Eukaryota</taxon>
        <taxon>Viridiplantae</taxon>
        <taxon>Streptophyta</taxon>
        <taxon>Embryophyta</taxon>
        <taxon>Tracheophyta</taxon>
        <taxon>Spermatophyta</taxon>
        <taxon>Magnoliopsida</taxon>
        <taxon>eudicotyledons</taxon>
        <taxon>Gunneridae</taxon>
        <taxon>Pentapetalae</taxon>
        <taxon>rosids</taxon>
        <taxon>fabids</taxon>
        <taxon>Malpighiales</taxon>
        <taxon>Euphorbiaceae</taxon>
        <taxon>Crotonoideae</taxon>
        <taxon>Micrandreae</taxon>
        <taxon>Hevea</taxon>
    </lineage>
</organism>
<dbReference type="Proteomes" id="UP000467840">
    <property type="component" value="Chromosome 8"/>
</dbReference>
<accession>A0A6A6KNB0</accession>
<comment type="caution">
    <text evidence="1">The sequence shown here is derived from an EMBL/GenBank/DDBJ whole genome shotgun (WGS) entry which is preliminary data.</text>
</comment>
<reference evidence="1 2" key="1">
    <citation type="journal article" date="2020" name="Mol. Plant">
        <title>The Chromosome-Based Rubber Tree Genome Provides New Insights into Spurge Genome Evolution and Rubber Biosynthesis.</title>
        <authorList>
            <person name="Liu J."/>
            <person name="Shi C."/>
            <person name="Shi C.C."/>
            <person name="Li W."/>
            <person name="Zhang Q.J."/>
            <person name="Zhang Y."/>
            <person name="Li K."/>
            <person name="Lu H.F."/>
            <person name="Shi C."/>
            <person name="Zhu S.T."/>
            <person name="Xiao Z.Y."/>
            <person name="Nan H."/>
            <person name="Yue Y."/>
            <person name="Zhu X.G."/>
            <person name="Wu Y."/>
            <person name="Hong X.N."/>
            <person name="Fan G.Y."/>
            <person name="Tong Y."/>
            <person name="Zhang D."/>
            <person name="Mao C.L."/>
            <person name="Liu Y.L."/>
            <person name="Hao S.J."/>
            <person name="Liu W.Q."/>
            <person name="Lv M.Q."/>
            <person name="Zhang H.B."/>
            <person name="Liu Y."/>
            <person name="Hu-Tang G.R."/>
            <person name="Wang J.P."/>
            <person name="Wang J.H."/>
            <person name="Sun Y.H."/>
            <person name="Ni S.B."/>
            <person name="Chen W.B."/>
            <person name="Zhang X.C."/>
            <person name="Jiao Y.N."/>
            <person name="Eichler E.E."/>
            <person name="Li G.H."/>
            <person name="Liu X."/>
            <person name="Gao L.Z."/>
        </authorList>
    </citation>
    <scope>NUCLEOTIDE SEQUENCE [LARGE SCALE GENOMIC DNA]</scope>
    <source>
        <strain evidence="2">cv. GT1</strain>
        <tissue evidence="1">Leaf</tissue>
    </source>
</reference>